<evidence type="ECO:0000256" key="10">
    <source>
        <dbReference type="SAM" id="MobiDB-lite"/>
    </source>
</evidence>
<dbReference type="OrthoDB" id="10263155at2759"/>
<dbReference type="Pfam" id="PF04457">
    <property type="entry name" value="MJ1316"/>
    <property type="match status" value="1"/>
</dbReference>
<keyword evidence="7" id="KW-0067">ATP-binding</keyword>
<dbReference type="InterPro" id="IPR007012">
    <property type="entry name" value="PolA_pol_cen_dom"/>
</dbReference>
<keyword evidence="8" id="KW-0539">Nucleus</keyword>
<feature type="domain" description="Poly(A) polymerase central" evidence="13">
    <location>
        <begin position="964"/>
        <end position="1108"/>
    </location>
</feature>
<evidence type="ECO:0000256" key="4">
    <source>
        <dbReference type="ARBA" id="ARBA00022664"/>
    </source>
</evidence>
<dbReference type="InterPro" id="IPR005135">
    <property type="entry name" value="Endo/exonuclease/phosphatase"/>
</dbReference>
<name>A0A814A6V7_ADIRI</name>
<protein>
    <recommendedName>
        <fullName evidence="3">polynucleotide adenylyltransferase</fullName>
        <ecNumber evidence="3">2.7.7.19</ecNumber>
    </recommendedName>
</protein>
<dbReference type="EMBL" id="CAJNOR010000422">
    <property type="protein sequence ID" value="CAF0909760.1"/>
    <property type="molecule type" value="Genomic_DNA"/>
</dbReference>
<dbReference type="InterPro" id="IPR009097">
    <property type="entry name" value="Cyclic_Pdiesterase"/>
</dbReference>
<evidence type="ECO:0000313" key="16">
    <source>
        <dbReference type="Proteomes" id="UP000663828"/>
    </source>
</evidence>
<dbReference type="AlphaFoldDB" id="A0A814A6V7"/>
<feature type="compositionally biased region" description="Polar residues" evidence="10">
    <location>
        <begin position="1048"/>
        <end position="1063"/>
    </location>
</feature>
<dbReference type="InterPro" id="IPR036691">
    <property type="entry name" value="Endo/exonu/phosph_ase_sf"/>
</dbReference>
<dbReference type="Gene3D" id="1.10.1410.10">
    <property type="match status" value="1"/>
</dbReference>
<comment type="similarity">
    <text evidence="2">Belongs to the poly(A) polymerase family.</text>
</comment>
<dbReference type="InterPro" id="IPR040459">
    <property type="entry name" value="MJ1316"/>
</dbReference>
<dbReference type="PANTHER" id="PTHR10682">
    <property type="entry name" value="POLY A POLYMERASE"/>
    <property type="match status" value="1"/>
</dbReference>
<evidence type="ECO:0000259" key="12">
    <source>
        <dbReference type="Pfam" id="PF04457"/>
    </source>
</evidence>
<dbReference type="GO" id="GO:0006397">
    <property type="term" value="P:mRNA processing"/>
    <property type="evidence" value="ECO:0007669"/>
    <property type="project" value="UniProtKB-KW"/>
</dbReference>
<evidence type="ECO:0000256" key="8">
    <source>
        <dbReference type="ARBA" id="ARBA00023242"/>
    </source>
</evidence>
<comment type="subcellular location">
    <subcellularLocation>
        <location evidence="1">Nucleus</location>
    </subcellularLocation>
</comment>
<dbReference type="GO" id="GO:0005524">
    <property type="term" value="F:ATP binding"/>
    <property type="evidence" value="ECO:0007669"/>
    <property type="project" value="UniProtKB-KW"/>
</dbReference>
<evidence type="ECO:0000256" key="3">
    <source>
        <dbReference type="ARBA" id="ARBA00012388"/>
    </source>
</evidence>
<dbReference type="GO" id="GO:0005634">
    <property type="term" value="C:nucleus"/>
    <property type="evidence" value="ECO:0007669"/>
    <property type="project" value="UniProtKB-SubCell"/>
</dbReference>
<gene>
    <name evidence="15" type="ORF">EDS130_LOCUS29523</name>
    <name evidence="14" type="ORF">XAT740_LOCUS8471</name>
</gene>
<dbReference type="Gene3D" id="3.90.1140.10">
    <property type="entry name" value="Cyclic phosphodiesterase"/>
    <property type="match status" value="1"/>
</dbReference>
<keyword evidence="4" id="KW-0507">mRNA processing</keyword>
<dbReference type="Pfam" id="PF13563">
    <property type="entry name" value="2_5_RNA_ligase2"/>
    <property type="match status" value="1"/>
</dbReference>
<keyword evidence="5" id="KW-0808">Transferase</keyword>
<organism evidence="14 16">
    <name type="scientific">Adineta ricciae</name>
    <name type="common">Rotifer</name>
    <dbReference type="NCBI Taxonomy" id="249248"/>
    <lineage>
        <taxon>Eukaryota</taxon>
        <taxon>Metazoa</taxon>
        <taxon>Spiralia</taxon>
        <taxon>Gnathifera</taxon>
        <taxon>Rotifera</taxon>
        <taxon>Eurotatoria</taxon>
        <taxon>Bdelloidea</taxon>
        <taxon>Adinetida</taxon>
        <taxon>Adinetidae</taxon>
        <taxon>Adineta</taxon>
    </lineage>
</organism>
<dbReference type="Proteomes" id="UP000663852">
    <property type="component" value="Unassembled WGS sequence"/>
</dbReference>
<reference evidence="14" key="1">
    <citation type="submission" date="2021-02" db="EMBL/GenBank/DDBJ databases">
        <authorList>
            <person name="Nowell W R."/>
        </authorList>
    </citation>
    <scope>NUCLEOTIDE SEQUENCE</scope>
</reference>
<evidence type="ECO:0000256" key="7">
    <source>
        <dbReference type="ARBA" id="ARBA00022840"/>
    </source>
</evidence>
<dbReference type="GO" id="GO:1990817">
    <property type="term" value="F:poly(A) RNA polymerase activity"/>
    <property type="evidence" value="ECO:0007669"/>
    <property type="project" value="UniProtKB-EC"/>
</dbReference>
<feature type="domain" description="MJ1316 RNA cyclic group end recognition" evidence="12">
    <location>
        <begin position="160"/>
        <end position="223"/>
    </location>
</feature>
<evidence type="ECO:0000256" key="5">
    <source>
        <dbReference type="ARBA" id="ARBA00022679"/>
    </source>
</evidence>
<feature type="region of interest" description="Disordered" evidence="10">
    <location>
        <begin position="1048"/>
        <end position="1078"/>
    </location>
</feature>
<comment type="caution">
    <text evidence="14">The sequence shown here is derived from an EMBL/GenBank/DDBJ whole genome shotgun (WGS) entry which is preliminary data.</text>
</comment>
<evidence type="ECO:0000256" key="9">
    <source>
        <dbReference type="ARBA" id="ARBA00048830"/>
    </source>
</evidence>
<dbReference type="Proteomes" id="UP000663828">
    <property type="component" value="Unassembled WGS sequence"/>
</dbReference>
<accession>A0A814A6V7</accession>
<keyword evidence="6" id="KW-0547">Nucleotide-binding</keyword>
<dbReference type="EMBL" id="CAJNOJ010000200">
    <property type="protein sequence ID" value="CAF1280451.1"/>
    <property type="molecule type" value="Genomic_DNA"/>
</dbReference>
<sequence length="1256" mass="146569">MGENIDTTSDTASTFLDELNSLRSILPSDDHLQIQPSGDFEQVRIKLDQDIQISFFFDSLQVFNQSLTINNLHDLRIGKASNKCPLDHDQWTNLRKYFDETLRQSKETTSFRSIIQLVQDQLLELRVNNQKRKQKNRKNENTTAVEEDLSSSNKFRGGDLIFSRILHDKSIDRSQVVIGYEDRFTGIHEIAFNDFKKVHDDRYGVPMHRIRHFKIGGRTVWDRTKKLDVLTGSEQQEVILNDMGQGIPTTQGLYHFDNSLEQWVHLPHTSLASDDVKMPSTNNSLLPQPLHCLTWNILFDYHHPELIFTPQRYRAILHTLQSLLPDLICLQEVTQPFLKLLLNEMWLQKNKYYIIIMKDVINSEQSKTYGQLMLMKNFEPRALSIAPLESLNDQATTTTTSTMQKSTKEIIIARFGLNTKVTIDIVNLHLHSNRSRNADEKRCQTLENLFTRLNTQNYMLVGDFNFGDFDLKEQNLLEKYESNVHDLWKKAYDLEQNPGFTYDPSKNMCAEIMSRTQINRRFDRCLVHTLNNLYYFVEHLNMIGTDTIAVDDDSGKRINLSDHYALQLIINFQTRSISHRSAFVMIPSIEHWPMIDKYRAEYDPSFDRWPAHVNILWPFFDLNGCEDDEENILLPLRMALSECEAFDSEVNEIATFVENNVCYMRITKDSTNKLKAVYEQVKELFPQCCTNKRSPYTPHMTIAQFDSTEKRLQAMPNLMLCLKKMRFLLALEKSFTFPVQHLYVLQRPHDNDTTPFHITYQLPLGPILPPLYSQKQQQQQLHQFFQQMDLYESSQLYEQKQDKFNKLRTCFAELFNKDTLHCFTHRFLPYGSFRIGVKGEDVDTVFLLHEVETNDQGTNLDGQLLKLKNDSNALNNYVVELLETRINSVFKDEILWCRKVQALYPLMYILFSDQTKVEIFVQIKTIKTSSDESKFENNANAQDSVHGIDEMEHLLIHARSPPIFQRLLSFVRTWAQHVGLYGQVYAYLGGFSWATLVAHICHSSLSPIDSLSSIENFSIDDFFNLVYKFFSTYAQFNWSAQELRLHSKSSQQPTSANKPSVQNRGAMRIISPRPPYNNTARATMHSTRDLIVQGFQRVVSLLNSINTITMEDKMKALSQILQLSNEFPNEKIKTMLQLTLSGANTNELDEWVGWAKSRLAFFLNECESKCHLTFQTQNRIEYVKEKDQAVYSIGFPLDEVSLDIQRNFHYCLKRFLEQFDVYPNRKNTMTISHKLISAHDWKMERMQPKPPRTRNQ</sequence>
<dbReference type="Pfam" id="PF04928">
    <property type="entry name" value="PAP_central"/>
    <property type="match status" value="1"/>
</dbReference>
<feature type="region of interest" description="Disordered" evidence="10">
    <location>
        <begin position="129"/>
        <end position="150"/>
    </location>
</feature>
<evidence type="ECO:0000256" key="6">
    <source>
        <dbReference type="ARBA" id="ARBA00022741"/>
    </source>
</evidence>
<dbReference type="SUPFAM" id="SSF81631">
    <property type="entry name" value="PAP/OAS1 substrate-binding domain"/>
    <property type="match status" value="1"/>
</dbReference>
<proteinExistence type="inferred from homology"/>
<comment type="catalytic activity">
    <reaction evidence="9">
        <text>RNA(n) + ATP = RNA(n)-3'-adenine ribonucleotide + diphosphate</text>
        <dbReference type="Rhea" id="RHEA:11332"/>
        <dbReference type="Rhea" id="RHEA-COMP:14527"/>
        <dbReference type="Rhea" id="RHEA-COMP:17347"/>
        <dbReference type="ChEBI" id="CHEBI:30616"/>
        <dbReference type="ChEBI" id="CHEBI:33019"/>
        <dbReference type="ChEBI" id="CHEBI:140395"/>
        <dbReference type="ChEBI" id="CHEBI:173115"/>
        <dbReference type="EC" id="2.7.7.19"/>
    </reaction>
</comment>
<evidence type="ECO:0000256" key="1">
    <source>
        <dbReference type="ARBA" id="ARBA00004123"/>
    </source>
</evidence>
<evidence type="ECO:0000256" key="2">
    <source>
        <dbReference type="ARBA" id="ARBA00010912"/>
    </source>
</evidence>
<evidence type="ECO:0000313" key="15">
    <source>
        <dbReference type="EMBL" id="CAF1280451.1"/>
    </source>
</evidence>
<dbReference type="EC" id="2.7.7.19" evidence="3"/>
<dbReference type="SUPFAM" id="SSF55144">
    <property type="entry name" value="LigT-like"/>
    <property type="match status" value="1"/>
</dbReference>
<feature type="domain" description="Endonuclease/exonuclease/phosphatase" evidence="11">
    <location>
        <begin position="293"/>
        <end position="483"/>
    </location>
</feature>
<evidence type="ECO:0000259" key="13">
    <source>
        <dbReference type="Pfam" id="PF04928"/>
    </source>
</evidence>
<dbReference type="Pfam" id="PF03372">
    <property type="entry name" value="Exo_endo_phos"/>
    <property type="match status" value="1"/>
</dbReference>
<keyword evidence="16" id="KW-1185">Reference proteome</keyword>
<dbReference type="SUPFAM" id="SSF56219">
    <property type="entry name" value="DNase I-like"/>
    <property type="match status" value="1"/>
</dbReference>
<dbReference type="PANTHER" id="PTHR10682:SF10">
    <property type="entry name" value="POLYNUCLEOTIDE ADENYLYLTRANSFERASE"/>
    <property type="match status" value="1"/>
</dbReference>
<evidence type="ECO:0000313" key="14">
    <source>
        <dbReference type="EMBL" id="CAF0909760.1"/>
    </source>
</evidence>
<dbReference type="Gene3D" id="3.60.10.10">
    <property type="entry name" value="Endonuclease/exonuclease/phosphatase"/>
    <property type="match status" value="1"/>
</dbReference>
<evidence type="ECO:0000259" key="11">
    <source>
        <dbReference type="Pfam" id="PF03372"/>
    </source>
</evidence>